<keyword evidence="5" id="KW-1185">Reference proteome</keyword>
<keyword evidence="1" id="KW-0812">Transmembrane</keyword>
<dbReference type="GeneID" id="44299615"/>
<dbReference type="Proteomes" id="UP000193811">
    <property type="component" value="Unassembled WGS sequence"/>
</dbReference>
<evidence type="ECO:0000313" key="2">
    <source>
        <dbReference type="EMBL" id="CQD07383.1"/>
    </source>
</evidence>
<keyword evidence="1" id="KW-0472">Membrane</keyword>
<accession>A0A0U1D3E6</accession>
<evidence type="ECO:0000313" key="4">
    <source>
        <dbReference type="Proteomes" id="UP000182227"/>
    </source>
</evidence>
<gene>
    <name evidence="3" type="ORF">AWB98_01405</name>
    <name evidence="2" type="ORF">BN970_01393</name>
</gene>
<dbReference type="EMBL" id="LQOP01000034">
    <property type="protein sequence ID" value="ORV20981.1"/>
    <property type="molecule type" value="Genomic_DNA"/>
</dbReference>
<evidence type="ECO:0000313" key="3">
    <source>
        <dbReference type="EMBL" id="ORV20981.1"/>
    </source>
</evidence>
<protein>
    <recommendedName>
        <fullName evidence="6">Transmembrane protein</fullName>
    </recommendedName>
</protein>
<feature type="transmembrane region" description="Helical" evidence="1">
    <location>
        <begin position="12"/>
        <end position="31"/>
    </location>
</feature>
<evidence type="ECO:0008006" key="6">
    <source>
        <dbReference type="Google" id="ProtNLM"/>
    </source>
</evidence>
<reference evidence="3 5" key="2">
    <citation type="submission" date="2016-01" db="EMBL/GenBank/DDBJ databases">
        <title>The new phylogeny of the genus Mycobacterium.</title>
        <authorList>
            <person name="Tarcisio F."/>
            <person name="Conor M."/>
            <person name="Antonella G."/>
            <person name="Elisabetta G."/>
            <person name="Giulia F.S."/>
            <person name="Sara T."/>
            <person name="Anna F."/>
            <person name="Clotilde B."/>
            <person name="Roberto B."/>
            <person name="Veronica D.S."/>
            <person name="Fabio R."/>
            <person name="Monica P."/>
            <person name="Olivier J."/>
            <person name="Enrico T."/>
            <person name="Nicola S."/>
        </authorList>
    </citation>
    <scope>NUCLEOTIDE SEQUENCE [LARGE SCALE GENOMIC DNA]</scope>
    <source>
        <strain evidence="3 5">CCUG 50187</strain>
    </source>
</reference>
<dbReference type="EMBL" id="CTEF01000001">
    <property type="protein sequence ID" value="CQD07383.1"/>
    <property type="molecule type" value="Genomic_DNA"/>
</dbReference>
<sequence>MGTIAELLNGFWTWHTPMSFLAGIGANHLYCRLWRDRETPVFTQKSDGTYRFSTRFWAYTVIATLLIGFIGIRTQVTANRVEQQARETTEFSRVTKDCLNQLIVTLKDRTAYNGQIEDLNDRERRAIGTFMVNLSQIPEAWPPRDVDLETRRLMESYFVQVGQVDTDRKAIKDLRAQSPYPEPNCGLDILGP</sequence>
<dbReference type="Proteomes" id="UP000182227">
    <property type="component" value="Unassembled WGS sequence"/>
</dbReference>
<organism evidence="2 4">
    <name type="scientific">Mycolicibacterium conceptionense</name>
    <dbReference type="NCBI Taxonomy" id="451644"/>
    <lineage>
        <taxon>Bacteria</taxon>
        <taxon>Bacillati</taxon>
        <taxon>Actinomycetota</taxon>
        <taxon>Actinomycetes</taxon>
        <taxon>Mycobacteriales</taxon>
        <taxon>Mycobacteriaceae</taxon>
        <taxon>Mycolicibacterium</taxon>
    </lineage>
</organism>
<reference evidence="2 4" key="1">
    <citation type="submission" date="2015-03" db="EMBL/GenBank/DDBJ databases">
        <authorList>
            <person name="Murphy D."/>
        </authorList>
    </citation>
    <scope>NUCLEOTIDE SEQUENCE [LARGE SCALE GENOMIC DNA]</scope>
    <source>
        <strain evidence="2 4">D16</strain>
    </source>
</reference>
<dbReference type="RefSeq" id="WP_085142635.1">
    <property type="nucleotide sequence ID" value="NZ_JACKVA010000035.1"/>
</dbReference>
<feature type="transmembrane region" description="Helical" evidence="1">
    <location>
        <begin position="52"/>
        <end position="72"/>
    </location>
</feature>
<dbReference type="AlphaFoldDB" id="A0A0U1D3E6"/>
<proteinExistence type="predicted"/>
<name>A0A0U1D3E6_9MYCO</name>
<evidence type="ECO:0000313" key="5">
    <source>
        <dbReference type="Proteomes" id="UP000193811"/>
    </source>
</evidence>
<keyword evidence="1" id="KW-1133">Transmembrane helix</keyword>
<evidence type="ECO:0000256" key="1">
    <source>
        <dbReference type="SAM" id="Phobius"/>
    </source>
</evidence>